<accession>A0A7J6LRR2</accession>
<reference evidence="7 8" key="1">
    <citation type="submission" date="2020-04" db="EMBL/GenBank/DDBJ databases">
        <title>Perkinsus olseni comparative genomics.</title>
        <authorList>
            <person name="Bogema D.R."/>
        </authorList>
    </citation>
    <scope>NUCLEOTIDE SEQUENCE [LARGE SCALE GENOMIC DNA]</scope>
    <source>
        <strain evidence="7">ATCC PRA-31</strain>
    </source>
</reference>
<protein>
    <recommendedName>
        <fullName evidence="3">fructose-bisphosphate aldolase</fullName>
        <ecNumber evidence="3">4.1.2.13</ecNumber>
    </recommendedName>
</protein>
<feature type="region of interest" description="Disordered" evidence="6">
    <location>
        <begin position="139"/>
        <end position="158"/>
    </location>
</feature>
<sequence length="158" mass="17069">MPPSARPTVLSTSLADGTHTIETSAYVTERVLSAVFKPLNDQHVLLGGCLLKPNMVTPGVDCPERPAAQKIAELTVRTLARTVPPALVGVTFLSGGQSEEDASVNLSAMNQLPRERRSRDKGLPLLPLRASYKEGVFLTNTAPARRDRDRVPQIASEE</sequence>
<evidence type="ECO:0000256" key="4">
    <source>
        <dbReference type="ARBA" id="ARBA00023152"/>
    </source>
</evidence>
<gene>
    <name evidence="7" type="ORF">FOL46_005671</name>
</gene>
<keyword evidence="4" id="KW-0324">Glycolysis</keyword>
<dbReference type="GO" id="GO:0004332">
    <property type="term" value="F:fructose-bisphosphate aldolase activity"/>
    <property type="evidence" value="ECO:0007669"/>
    <property type="project" value="UniProtKB-EC"/>
</dbReference>
<evidence type="ECO:0000256" key="1">
    <source>
        <dbReference type="ARBA" id="ARBA00004714"/>
    </source>
</evidence>
<dbReference type="InterPro" id="IPR000741">
    <property type="entry name" value="FBA_I"/>
</dbReference>
<comment type="pathway">
    <text evidence="1">Carbohydrate degradation; glycolysis; D-glyceraldehyde 3-phosphate and glycerone phosphate from D-glucose: step 4/4.</text>
</comment>
<name>A0A7J6LRR2_PEROL</name>
<comment type="caution">
    <text evidence="7">The sequence shown here is derived from an EMBL/GenBank/DDBJ whole genome shotgun (WGS) entry which is preliminary data.</text>
</comment>
<proteinExistence type="inferred from homology"/>
<dbReference type="PANTHER" id="PTHR11627">
    <property type="entry name" value="FRUCTOSE-BISPHOSPHATE ALDOLASE"/>
    <property type="match status" value="1"/>
</dbReference>
<dbReference type="EMBL" id="JABANN010000347">
    <property type="protein sequence ID" value="KAF4661581.1"/>
    <property type="molecule type" value="Genomic_DNA"/>
</dbReference>
<keyword evidence="5" id="KW-0456">Lyase</keyword>
<comment type="similarity">
    <text evidence="2">Belongs to the class I fructose-bisphosphate aldolase family.</text>
</comment>
<evidence type="ECO:0000313" key="8">
    <source>
        <dbReference type="Proteomes" id="UP000572268"/>
    </source>
</evidence>
<evidence type="ECO:0000256" key="3">
    <source>
        <dbReference type="ARBA" id="ARBA00013068"/>
    </source>
</evidence>
<dbReference type="InterPro" id="IPR013785">
    <property type="entry name" value="Aldolase_TIM"/>
</dbReference>
<dbReference type="Gene3D" id="3.20.20.70">
    <property type="entry name" value="Aldolase class I"/>
    <property type="match status" value="1"/>
</dbReference>
<dbReference type="GO" id="GO:0006096">
    <property type="term" value="P:glycolytic process"/>
    <property type="evidence" value="ECO:0007669"/>
    <property type="project" value="UniProtKB-UniPathway"/>
</dbReference>
<organism evidence="7 8">
    <name type="scientific">Perkinsus olseni</name>
    <name type="common">Perkinsus atlanticus</name>
    <dbReference type="NCBI Taxonomy" id="32597"/>
    <lineage>
        <taxon>Eukaryota</taxon>
        <taxon>Sar</taxon>
        <taxon>Alveolata</taxon>
        <taxon>Perkinsozoa</taxon>
        <taxon>Perkinsea</taxon>
        <taxon>Perkinsida</taxon>
        <taxon>Perkinsidae</taxon>
        <taxon>Perkinsus</taxon>
    </lineage>
</organism>
<feature type="non-terminal residue" evidence="7">
    <location>
        <position position="158"/>
    </location>
</feature>
<evidence type="ECO:0000313" key="7">
    <source>
        <dbReference type="EMBL" id="KAF4661581.1"/>
    </source>
</evidence>
<evidence type="ECO:0000256" key="2">
    <source>
        <dbReference type="ARBA" id="ARBA00010387"/>
    </source>
</evidence>
<dbReference type="UniPathway" id="UPA00109">
    <property type="reaction ID" value="UER00183"/>
</dbReference>
<evidence type="ECO:0000256" key="5">
    <source>
        <dbReference type="ARBA" id="ARBA00023239"/>
    </source>
</evidence>
<dbReference type="Proteomes" id="UP000572268">
    <property type="component" value="Unassembled WGS sequence"/>
</dbReference>
<dbReference type="SUPFAM" id="SSF51569">
    <property type="entry name" value="Aldolase"/>
    <property type="match status" value="1"/>
</dbReference>
<dbReference type="Pfam" id="PF00274">
    <property type="entry name" value="Glycolytic"/>
    <property type="match status" value="1"/>
</dbReference>
<evidence type="ECO:0000256" key="6">
    <source>
        <dbReference type="SAM" id="MobiDB-lite"/>
    </source>
</evidence>
<dbReference type="AlphaFoldDB" id="A0A7J6LRR2"/>
<dbReference type="EC" id="4.1.2.13" evidence="3"/>